<dbReference type="InterPro" id="IPR050491">
    <property type="entry name" value="AmpC-like"/>
</dbReference>
<dbReference type="Proteomes" id="UP000634011">
    <property type="component" value="Unassembled WGS sequence"/>
</dbReference>
<keyword evidence="2" id="KW-0472">Membrane</keyword>
<organism evidence="5 6">
    <name type="scientific">Undibacterium jejuense</name>
    <dbReference type="NCBI Taxonomy" id="1344949"/>
    <lineage>
        <taxon>Bacteria</taxon>
        <taxon>Pseudomonadati</taxon>
        <taxon>Pseudomonadota</taxon>
        <taxon>Betaproteobacteria</taxon>
        <taxon>Burkholderiales</taxon>
        <taxon>Oxalobacteraceae</taxon>
        <taxon>Undibacterium</taxon>
    </lineage>
</organism>
<dbReference type="PANTHER" id="PTHR46825">
    <property type="entry name" value="D-ALANYL-D-ALANINE-CARBOXYPEPTIDASE/ENDOPEPTIDASE AMPH"/>
    <property type="match status" value="1"/>
</dbReference>
<feature type="signal peptide" evidence="3">
    <location>
        <begin position="1"/>
        <end position="32"/>
    </location>
</feature>
<dbReference type="Gene3D" id="3.40.710.10">
    <property type="entry name" value="DD-peptidase/beta-lactamase superfamily"/>
    <property type="match status" value="1"/>
</dbReference>
<accession>A0A923HPS4</accession>
<dbReference type="EMBL" id="JACOFV010000015">
    <property type="protein sequence ID" value="MBC3863466.1"/>
    <property type="molecule type" value="Genomic_DNA"/>
</dbReference>
<feature type="chain" id="PRO_5037173125" evidence="3">
    <location>
        <begin position="33"/>
        <end position="380"/>
    </location>
</feature>
<protein>
    <submittedName>
        <fullName evidence="5">Beta-lactamase family protein</fullName>
    </submittedName>
</protein>
<name>A0A923HPS4_9BURK</name>
<dbReference type="RefSeq" id="WP_186913416.1">
    <property type="nucleotide sequence ID" value="NZ_JACOFV010000015.1"/>
</dbReference>
<dbReference type="InterPro" id="IPR001466">
    <property type="entry name" value="Beta-lactam-related"/>
</dbReference>
<dbReference type="Pfam" id="PF00144">
    <property type="entry name" value="Beta-lactamase"/>
    <property type="match status" value="1"/>
</dbReference>
<evidence type="ECO:0000259" key="4">
    <source>
        <dbReference type="Pfam" id="PF00144"/>
    </source>
</evidence>
<keyword evidence="3" id="KW-0732">Signal</keyword>
<evidence type="ECO:0000256" key="3">
    <source>
        <dbReference type="SAM" id="SignalP"/>
    </source>
</evidence>
<evidence type="ECO:0000313" key="6">
    <source>
        <dbReference type="Proteomes" id="UP000634011"/>
    </source>
</evidence>
<dbReference type="AlphaFoldDB" id="A0A923HPS4"/>
<dbReference type="GO" id="GO:0016020">
    <property type="term" value="C:membrane"/>
    <property type="evidence" value="ECO:0007669"/>
    <property type="project" value="UniProtKB-SubCell"/>
</dbReference>
<feature type="domain" description="Beta-lactamase-related" evidence="4">
    <location>
        <begin position="61"/>
        <end position="364"/>
    </location>
</feature>
<evidence type="ECO:0000313" key="5">
    <source>
        <dbReference type="EMBL" id="MBC3863466.1"/>
    </source>
</evidence>
<proteinExistence type="predicted"/>
<sequence>MSQILQHHFFLKSAIISLLACGVVLNAPFAQAGPSLNIEEDALAIKAQLVFQEECRRDEFSGAMLIAQGSNVIAEGVCGEASKRYHVPNKIDTKFNIASIGKMFTAVAIAQLAEAGKLKFDDKINKYIDPSWLPAKVTERITIGQLLAHSDGLTEFMTMERARQSSRALYRELDDLKPMLQGIQPEFEPGTRYYYANTGYVLLGVIVQKLSGQNYYDYVRQHIYQVASMNDTDSYALDEPVENLAMGYMKMPGGIRESTFEGVMRGFSFGCGYSTVRDLLRFTQALQDGRLIKPATLKTLWQNHSPEETQKHGGYGYGFELSNSKIGPVVGHSGGFPGVSGNVNIYTNSGIVVIALSNYWHAAPIAESIERMLSIRNISQ</sequence>
<dbReference type="PANTHER" id="PTHR46825:SF11">
    <property type="entry name" value="PENICILLIN-BINDING PROTEIN 4"/>
    <property type="match status" value="1"/>
</dbReference>
<reference evidence="5" key="1">
    <citation type="submission" date="2020-08" db="EMBL/GenBank/DDBJ databases">
        <title>Novel species isolated from subtropical streams in China.</title>
        <authorList>
            <person name="Lu H."/>
        </authorList>
    </citation>
    <scope>NUCLEOTIDE SEQUENCE</scope>
    <source>
        <strain evidence="5">KACC 12607</strain>
    </source>
</reference>
<dbReference type="InterPro" id="IPR012338">
    <property type="entry name" value="Beta-lactam/transpept-like"/>
</dbReference>
<comment type="subcellular location">
    <subcellularLocation>
        <location evidence="1">Membrane</location>
    </subcellularLocation>
</comment>
<evidence type="ECO:0000256" key="2">
    <source>
        <dbReference type="ARBA" id="ARBA00023136"/>
    </source>
</evidence>
<evidence type="ECO:0000256" key="1">
    <source>
        <dbReference type="ARBA" id="ARBA00004370"/>
    </source>
</evidence>
<gene>
    <name evidence="5" type="ORF">H8K32_15280</name>
</gene>
<dbReference type="SUPFAM" id="SSF56601">
    <property type="entry name" value="beta-lactamase/transpeptidase-like"/>
    <property type="match status" value="1"/>
</dbReference>
<comment type="caution">
    <text evidence="5">The sequence shown here is derived from an EMBL/GenBank/DDBJ whole genome shotgun (WGS) entry which is preliminary data.</text>
</comment>
<keyword evidence="6" id="KW-1185">Reference proteome</keyword>